<protein>
    <submittedName>
        <fullName evidence="2">DnaJ-class molecular chaperone</fullName>
    </submittedName>
</protein>
<dbReference type="EMBL" id="KF901289">
    <property type="protein sequence ID" value="AIF25411.1"/>
    <property type="molecule type" value="Genomic_DNA"/>
</dbReference>
<name>A0A075I9S8_9ARCH</name>
<dbReference type="AlphaFoldDB" id="A0A075I9S8"/>
<dbReference type="InterPro" id="IPR036869">
    <property type="entry name" value="J_dom_sf"/>
</dbReference>
<dbReference type="Pfam" id="PF00226">
    <property type="entry name" value="DnaJ"/>
    <property type="match status" value="1"/>
</dbReference>
<dbReference type="SUPFAM" id="SSF46565">
    <property type="entry name" value="Chaperone J-domain"/>
    <property type="match status" value="1"/>
</dbReference>
<reference evidence="2" key="1">
    <citation type="journal article" date="2014" name="Genome Biol. Evol.">
        <title>Pangenome evidence for extensive interdomain horizontal transfer affecting lineage core and shell genes in uncultured planktonic thaumarchaeota and euryarchaeota.</title>
        <authorList>
            <person name="Deschamps P."/>
            <person name="Zivanovic Y."/>
            <person name="Moreira D."/>
            <person name="Rodriguez-Valera F."/>
            <person name="Lopez-Garcia P."/>
        </authorList>
    </citation>
    <scope>NUCLEOTIDE SEQUENCE</scope>
</reference>
<dbReference type="Gene3D" id="1.10.287.110">
    <property type="entry name" value="DnaJ domain"/>
    <property type="match status" value="1"/>
</dbReference>
<evidence type="ECO:0000313" key="2">
    <source>
        <dbReference type="EMBL" id="AIF25411.1"/>
    </source>
</evidence>
<dbReference type="InterPro" id="IPR001623">
    <property type="entry name" value="DnaJ_domain"/>
</dbReference>
<dbReference type="PROSITE" id="PS50076">
    <property type="entry name" value="DNAJ_2"/>
    <property type="match status" value="1"/>
</dbReference>
<evidence type="ECO:0000259" key="1">
    <source>
        <dbReference type="PROSITE" id="PS50076"/>
    </source>
</evidence>
<dbReference type="CDD" id="cd06257">
    <property type="entry name" value="DnaJ"/>
    <property type="match status" value="1"/>
</dbReference>
<accession>A0A075I9S8</accession>
<sequence length="172" mass="20166">MNEDDKKQLQEFLIKYASAIDAFTQDKKEELEDLKQGFDSMPFEKINDDIFDTDSEVLKSEKNHMSIRIDGYEADLKILEAFRLFSVYLRGVLEKEGLIDRTTSSDDLKQYYDILESKETDSPEKIRAQFKKLIKFYHPDSYQNSPEKLVRAENKTKQLIDAHDELAKRGIL</sequence>
<proteinExistence type="predicted"/>
<dbReference type="SMART" id="SM00271">
    <property type="entry name" value="DnaJ"/>
    <property type="match status" value="1"/>
</dbReference>
<feature type="domain" description="J" evidence="1">
    <location>
        <begin position="110"/>
        <end position="171"/>
    </location>
</feature>
<organism evidence="2">
    <name type="scientific">uncultured marine thaumarchaeote SAT1000_51_A06</name>
    <dbReference type="NCBI Taxonomy" id="1456418"/>
    <lineage>
        <taxon>Archaea</taxon>
        <taxon>Nitrososphaerota</taxon>
        <taxon>environmental samples</taxon>
    </lineage>
</organism>